<proteinExistence type="predicted"/>
<name>A0A151I1M6_9HYME</name>
<dbReference type="EMBL" id="KQ976560">
    <property type="protein sequence ID" value="KYM80618.1"/>
    <property type="molecule type" value="Genomic_DNA"/>
</dbReference>
<evidence type="ECO:0000313" key="1">
    <source>
        <dbReference type="EMBL" id="KYM80618.1"/>
    </source>
</evidence>
<organism evidence="1 2">
    <name type="scientific">Atta colombica</name>
    <dbReference type="NCBI Taxonomy" id="520822"/>
    <lineage>
        <taxon>Eukaryota</taxon>
        <taxon>Metazoa</taxon>
        <taxon>Ecdysozoa</taxon>
        <taxon>Arthropoda</taxon>
        <taxon>Hexapoda</taxon>
        <taxon>Insecta</taxon>
        <taxon>Pterygota</taxon>
        <taxon>Neoptera</taxon>
        <taxon>Endopterygota</taxon>
        <taxon>Hymenoptera</taxon>
        <taxon>Apocrita</taxon>
        <taxon>Aculeata</taxon>
        <taxon>Formicoidea</taxon>
        <taxon>Formicidae</taxon>
        <taxon>Myrmicinae</taxon>
        <taxon>Atta</taxon>
    </lineage>
</organism>
<dbReference type="AlphaFoldDB" id="A0A151I1M6"/>
<protein>
    <submittedName>
        <fullName evidence="1">Uncharacterized protein</fullName>
    </submittedName>
</protein>
<reference evidence="1 2" key="1">
    <citation type="submission" date="2015-09" db="EMBL/GenBank/DDBJ databases">
        <title>Atta colombica WGS genome.</title>
        <authorList>
            <person name="Nygaard S."/>
            <person name="Hu H."/>
            <person name="Boomsma J."/>
            <person name="Zhang G."/>
        </authorList>
    </citation>
    <scope>NUCLEOTIDE SEQUENCE [LARGE SCALE GENOMIC DNA]</scope>
    <source>
        <strain evidence="1">Treedump-2</strain>
        <tissue evidence="1">Whole body</tissue>
    </source>
</reference>
<gene>
    <name evidence="1" type="ORF">ALC53_08956</name>
</gene>
<dbReference type="Proteomes" id="UP000078540">
    <property type="component" value="Unassembled WGS sequence"/>
</dbReference>
<accession>A0A151I1M6</accession>
<keyword evidence="2" id="KW-1185">Reference proteome</keyword>
<sequence>MQQSFATQRPEAKSSTAEQCCNDGELASLRYHGRIQLYVVETGPRNSWIAMVETGGVADGRICSHVTQRGERFRWRGGREIHVGETEGLFRPRTPRIPSRPPRGLKRNFVAGLRDANKRSLLLVITLRQAFEYMINAARLQEKRIYESGEAQLKGIIKIHCSAGPRSRHRVGKTGRVRGTLIHHLGSSGNTNGRSWMFRWEHRATSALKLVSERERKALAGTWVLSVVGEHLLSARESYVRFTCTDDNSGQVVLFVVQLRNVATVAAANLGGSLCKSEAARYISDAPLKRPLWSGVSSVCNCSVPAYSPAFRSCAGYISSLLATSN</sequence>
<evidence type="ECO:0000313" key="2">
    <source>
        <dbReference type="Proteomes" id="UP000078540"/>
    </source>
</evidence>